<dbReference type="AlphaFoldDB" id="A0A8J6PNK1"/>
<dbReference type="PANTHER" id="PTHR46825">
    <property type="entry name" value="D-ALANYL-D-ALANINE-CARBOXYPEPTIDASE/ENDOPEPTIDASE AMPH"/>
    <property type="match status" value="1"/>
</dbReference>
<evidence type="ECO:0000313" key="3">
    <source>
        <dbReference type="EMBL" id="MBC9811703.1"/>
    </source>
</evidence>
<name>A0A8J6PNK1_9FLAO</name>
<dbReference type="InterPro" id="IPR012338">
    <property type="entry name" value="Beta-lactam/transpept-like"/>
</dbReference>
<evidence type="ECO:0000259" key="2">
    <source>
        <dbReference type="Pfam" id="PF00144"/>
    </source>
</evidence>
<keyword evidence="1" id="KW-0732">Signal</keyword>
<feature type="chain" id="PRO_5035251075" evidence="1">
    <location>
        <begin position="19"/>
        <end position="347"/>
    </location>
</feature>
<sequence>MKLIAAVFFLTISTSLFSQPEQSTALKDYFSKLPDNVQLAVAVIENGVPAFYGFIKESDSIRLIENKDALFEIGSITKVFTATLLAHCIVNEKIKPQATANQYFRFKFKEKQPITLIELSNHTSGLPRLPANFVTTEFIHDNPYKNYTISDFQQYLKDGLKLNAKPGTAYDYSNTGAGLLGTIIGISQKATYRELVRELIFDRYEMTATYTSGNSIQNRMVKGMQEDGSEASNWDWDAFAGTGCIISSVTDLSKFAIAQFNPGNKELALTHVPTFTINDRMKIGMGWHIVLSKTGAEYLWHNGGTGGYSSSMALDVQHKNGIILLSNIAQGDGGIDRLCFGLLEELK</sequence>
<feature type="signal peptide" evidence="1">
    <location>
        <begin position="1"/>
        <end position="18"/>
    </location>
</feature>
<dbReference type="InterPro" id="IPR050491">
    <property type="entry name" value="AmpC-like"/>
</dbReference>
<gene>
    <name evidence="3" type="ORF">H9Y05_04360</name>
</gene>
<dbReference type="Proteomes" id="UP000652681">
    <property type="component" value="Unassembled WGS sequence"/>
</dbReference>
<dbReference type="Gene3D" id="3.40.710.10">
    <property type="entry name" value="DD-peptidase/beta-lactamase superfamily"/>
    <property type="match status" value="1"/>
</dbReference>
<evidence type="ECO:0000256" key="1">
    <source>
        <dbReference type="SAM" id="SignalP"/>
    </source>
</evidence>
<accession>A0A8J6PNK1</accession>
<dbReference type="RefSeq" id="WP_216713594.1">
    <property type="nucleotide sequence ID" value="NZ_JACVEL010000002.1"/>
</dbReference>
<organism evidence="3 4">
    <name type="scientific">Taishania pollutisoli</name>
    <dbReference type="NCBI Taxonomy" id="2766479"/>
    <lineage>
        <taxon>Bacteria</taxon>
        <taxon>Pseudomonadati</taxon>
        <taxon>Bacteroidota</taxon>
        <taxon>Flavobacteriia</taxon>
        <taxon>Flavobacteriales</taxon>
        <taxon>Crocinitomicaceae</taxon>
        <taxon>Taishania</taxon>
    </lineage>
</organism>
<proteinExistence type="predicted"/>
<dbReference type="PANTHER" id="PTHR46825:SF8">
    <property type="entry name" value="BETA-LACTAMASE-RELATED"/>
    <property type="match status" value="1"/>
</dbReference>
<dbReference type="Pfam" id="PF00144">
    <property type="entry name" value="Beta-lactamase"/>
    <property type="match status" value="1"/>
</dbReference>
<protein>
    <submittedName>
        <fullName evidence="3">Beta-lactamase family protein</fullName>
    </submittedName>
</protein>
<comment type="caution">
    <text evidence="3">The sequence shown here is derived from an EMBL/GenBank/DDBJ whole genome shotgun (WGS) entry which is preliminary data.</text>
</comment>
<dbReference type="SUPFAM" id="SSF56601">
    <property type="entry name" value="beta-lactamase/transpeptidase-like"/>
    <property type="match status" value="1"/>
</dbReference>
<dbReference type="InterPro" id="IPR001466">
    <property type="entry name" value="Beta-lactam-related"/>
</dbReference>
<dbReference type="EMBL" id="JACVEL010000002">
    <property type="protein sequence ID" value="MBC9811703.1"/>
    <property type="molecule type" value="Genomic_DNA"/>
</dbReference>
<feature type="domain" description="Beta-lactamase-related" evidence="2">
    <location>
        <begin position="30"/>
        <end position="331"/>
    </location>
</feature>
<reference evidence="3" key="1">
    <citation type="submission" date="2020-09" db="EMBL/GenBank/DDBJ databases">
        <title>Taishania pollutisoli gen. nov., sp. nov., Isolated from Tetrabromobisphenol A-Contaminated Soil.</title>
        <authorList>
            <person name="Chen Q."/>
        </authorList>
    </citation>
    <scope>NUCLEOTIDE SEQUENCE</scope>
    <source>
        <strain evidence="3">CZZ-1</strain>
    </source>
</reference>
<evidence type="ECO:0000313" key="4">
    <source>
        <dbReference type="Proteomes" id="UP000652681"/>
    </source>
</evidence>
<keyword evidence="4" id="KW-1185">Reference proteome</keyword>